<protein>
    <recommendedName>
        <fullName evidence="4">Rod shape-determining protein MreD</fullName>
    </recommendedName>
</protein>
<feature type="transmembrane region" description="Helical" evidence="1">
    <location>
        <begin position="38"/>
        <end position="58"/>
    </location>
</feature>
<dbReference type="EMBL" id="AUXX01000003">
    <property type="protein sequence ID" value="KZN69762.1"/>
    <property type="molecule type" value="Genomic_DNA"/>
</dbReference>
<feature type="transmembrane region" description="Helical" evidence="1">
    <location>
        <begin position="172"/>
        <end position="197"/>
    </location>
</feature>
<evidence type="ECO:0000313" key="3">
    <source>
        <dbReference type="Proteomes" id="UP000076661"/>
    </source>
</evidence>
<feature type="transmembrane region" description="Helical" evidence="1">
    <location>
        <begin position="132"/>
        <end position="152"/>
    </location>
</feature>
<dbReference type="RefSeq" id="WP_081225325.1">
    <property type="nucleotide sequence ID" value="NZ_AUXX01000003.1"/>
</dbReference>
<keyword evidence="1" id="KW-0812">Transmembrane</keyword>
<sequence>MSKFISIPTSRLAGSRLLTVGVFALLALLMIATRPYHFASALTLPSASLAVFFICGLLRSSHRMFAAFFVLSVLIDLASSYARGAFGDCITPSYPFLVVGYYVMWWAGLKSFNLTQAMMVTDWTRQYAQSLLMLWLASSVAFLTSNGSYYWLSGKFAELSVAQYAERVVQYYVPYVQSPFVYVIFAMMTATGCYYLLPTWQRREQSDE</sequence>
<dbReference type="Proteomes" id="UP000076661">
    <property type="component" value="Unassembled WGS sequence"/>
</dbReference>
<proteinExistence type="predicted"/>
<comment type="caution">
    <text evidence="2">The sequence shown here is derived from an EMBL/GenBank/DDBJ whole genome shotgun (WGS) entry which is preliminary data.</text>
</comment>
<dbReference type="PATRIC" id="fig|1365257.3.peg.317"/>
<organism evidence="2 3">
    <name type="scientific">Pseudoalteromonas luteoviolacea S4060-1</name>
    <dbReference type="NCBI Taxonomy" id="1365257"/>
    <lineage>
        <taxon>Bacteria</taxon>
        <taxon>Pseudomonadati</taxon>
        <taxon>Pseudomonadota</taxon>
        <taxon>Gammaproteobacteria</taxon>
        <taxon>Alteromonadales</taxon>
        <taxon>Pseudoalteromonadaceae</taxon>
        <taxon>Pseudoalteromonas</taxon>
    </lineage>
</organism>
<keyword evidence="1" id="KW-0472">Membrane</keyword>
<feature type="transmembrane region" description="Helical" evidence="1">
    <location>
        <begin position="94"/>
        <end position="112"/>
    </location>
</feature>
<reference evidence="2 3" key="1">
    <citation type="submission" date="2013-07" db="EMBL/GenBank/DDBJ databases">
        <title>Comparative Genomic and Metabolomic Analysis of Twelve Strains of Pseudoalteromonas luteoviolacea.</title>
        <authorList>
            <person name="Vynne N.G."/>
            <person name="Mansson M."/>
            <person name="Gram L."/>
        </authorList>
    </citation>
    <scope>NUCLEOTIDE SEQUENCE [LARGE SCALE GENOMIC DNA]</scope>
    <source>
        <strain evidence="2 3">S4060-1</strain>
    </source>
</reference>
<name>A0A161Z1B7_9GAMM</name>
<feature type="transmembrane region" description="Helical" evidence="1">
    <location>
        <begin position="12"/>
        <end position="32"/>
    </location>
</feature>
<feature type="transmembrane region" description="Helical" evidence="1">
    <location>
        <begin position="65"/>
        <end position="82"/>
    </location>
</feature>
<evidence type="ECO:0000313" key="2">
    <source>
        <dbReference type="EMBL" id="KZN69762.1"/>
    </source>
</evidence>
<evidence type="ECO:0008006" key="4">
    <source>
        <dbReference type="Google" id="ProtNLM"/>
    </source>
</evidence>
<accession>A0A161Z1B7</accession>
<keyword evidence="1" id="KW-1133">Transmembrane helix</keyword>
<gene>
    <name evidence="2" type="ORF">N478_09700</name>
</gene>
<dbReference type="AlphaFoldDB" id="A0A161Z1B7"/>
<evidence type="ECO:0000256" key="1">
    <source>
        <dbReference type="SAM" id="Phobius"/>
    </source>
</evidence>